<dbReference type="PRINTS" id="PR00598">
    <property type="entry name" value="HTHMARR"/>
</dbReference>
<evidence type="ECO:0000256" key="2">
    <source>
        <dbReference type="ARBA" id="ARBA00023125"/>
    </source>
</evidence>
<dbReference type="InterPro" id="IPR036390">
    <property type="entry name" value="WH_DNA-bd_sf"/>
</dbReference>
<keyword evidence="1" id="KW-0805">Transcription regulation</keyword>
<dbReference type="Pfam" id="PF01047">
    <property type="entry name" value="MarR"/>
    <property type="match status" value="1"/>
</dbReference>
<protein>
    <submittedName>
        <fullName evidence="5">MarR family transcriptional regulator</fullName>
    </submittedName>
</protein>
<dbReference type="Gene3D" id="1.10.10.10">
    <property type="entry name" value="Winged helix-like DNA-binding domain superfamily/Winged helix DNA-binding domain"/>
    <property type="match status" value="1"/>
</dbReference>
<name>A0A5D4RQ64_9BACI</name>
<evidence type="ECO:0000256" key="3">
    <source>
        <dbReference type="ARBA" id="ARBA00023163"/>
    </source>
</evidence>
<dbReference type="GO" id="GO:0003677">
    <property type="term" value="F:DNA binding"/>
    <property type="evidence" value="ECO:0007669"/>
    <property type="project" value="UniProtKB-KW"/>
</dbReference>
<evidence type="ECO:0000313" key="6">
    <source>
        <dbReference type="Proteomes" id="UP000322997"/>
    </source>
</evidence>
<keyword evidence="3" id="KW-0804">Transcription</keyword>
<evidence type="ECO:0000259" key="4">
    <source>
        <dbReference type="PROSITE" id="PS50995"/>
    </source>
</evidence>
<sequence>MEKRISSEQLNKLRKSIYTIQWDVQSKLTNMLPRAQYHILFYLTGVGTCTTLKLAEVLGVAPSTVSDILLRMEKNRLISRIRNPSNRRIIEVRLTDTGIETFQMIEQERIKLSEHYLSDLTLEETVSLIDIIEKIEEKAIENQQKR</sequence>
<dbReference type="SUPFAM" id="SSF46785">
    <property type="entry name" value="Winged helix' DNA-binding domain"/>
    <property type="match status" value="1"/>
</dbReference>
<dbReference type="PROSITE" id="PS50995">
    <property type="entry name" value="HTH_MARR_2"/>
    <property type="match status" value="1"/>
</dbReference>
<dbReference type="InterPro" id="IPR000835">
    <property type="entry name" value="HTH_MarR-typ"/>
</dbReference>
<organism evidence="5 6">
    <name type="scientific">Rossellomorea marisflavi</name>
    <dbReference type="NCBI Taxonomy" id="189381"/>
    <lineage>
        <taxon>Bacteria</taxon>
        <taxon>Bacillati</taxon>
        <taxon>Bacillota</taxon>
        <taxon>Bacilli</taxon>
        <taxon>Bacillales</taxon>
        <taxon>Bacillaceae</taxon>
        <taxon>Rossellomorea</taxon>
    </lineage>
</organism>
<accession>A0A5D4RQ64</accession>
<keyword evidence="2" id="KW-0238">DNA-binding</keyword>
<dbReference type="InterPro" id="IPR036388">
    <property type="entry name" value="WH-like_DNA-bd_sf"/>
</dbReference>
<feature type="domain" description="HTH marR-type" evidence="4">
    <location>
        <begin position="1"/>
        <end position="137"/>
    </location>
</feature>
<dbReference type="GO" id="GO:0003700">
    <property type="term" value="F:DNA-binding transcription factor activity"/>
    <property type="evidence" value="ECO:0007669"/>
    <property type="project" value="InterPro"/>
</dbReference>
<dbReference type="PANTHER" id="PTHR42756:SF1">
    <property type="entry name" value="TRANSCRIPTIONAL REPRESSOR OF EMRAB OPERON"/>
    <property type="match status" value="1"/>
</dbReference>
<gene>
    <name evidence="5" type="ORF">FZC83_16970</name>
</gene>
<dbReference type="Proteomes" id="UP000322997">
    <property type="component" value="Unassembled WGS sequence"/>
</dbReference>
<dbReference type="SMART" id="SM00347">
    <property type="entry name" value="HTH_MARR"/>
    <property type="match status" value="1"/>
</dbReference>
<evidence type="ECO:0000313" key="5">
    <source>
        <dbReference type="EMBL" id="TYS52521.1"/>
    </source>
</evidence>
<dbReference type="RefSeq" id="WP_148985783.1">
    <property type="nucleotide sequence ID" value="NZ_JBNILK010000005.1"/>
</dbReference>
<reference evidence="5 6" key="1">
    <citation type="submission" date="2019-08" db="EMBL/GenBank/DDBJ databases">
        <title>Bacillus genomes from the desert of Cuatro Cienegas, Coahuila.</title>
        <authorList>
            <person name="Olmedo-Alvarez G."/>
        </authorList>
    </citation>
    <scope>NUCLEOTIDE SEQUENCE [LARGE SCALE GENOMIC DNA]</scope>
    <source>
        <strain evidence="5 6">CH108_3D</strain>
    </source>
</reference>
<proteinExistence type="predicted"/>
<dbReference type="EMBL" id="VTEQ01000005">
    <property type="protein sequence ID" value="TYS52521.1"/>
    <property type="molecule type" value="Genomic_DNA"/>
</dbReference>
<comment type="caution">
    <text evidence="5">The sequence shown here is derived from an EMBL/GenBank/DDBJ whole genome shotgun (WGS) entry which is preliminary data.</text>
</comment>
<dbReference type="AlphaFoldDB" id="A0A5D4RQ64"/>
<evidence type="ECO:0000256" key="1">
    <source>
        <dbReference type="ARBA" id="ARBA00023015"/>
    </source>
</evidence>
<dbReference type="PANTHER" id="PTHR42756">
    <property type="entry name" value="TRANSCRIPTIONAL REGULATOR, MARR"/>
    <property type="match status" value="1"/>
</dbReference>